<accession>A0AAV9Z213</accession>
<reference evidence="6 7" key="1">
    <citation type="journal article" date="2024" name="J Genomics">
        <title>Draft genome sequencing and assembly of Favolaschia claudopus CIRM-BRFM 2984 isolated from oak limbs.</title>
        <authorList>
            <person name="Navarro D."/>
            <person name="Drula E."/>
            <person name="Chaduli D."/>
            <person name="Cazenave R."/>
            <person name="Ahrendt S."/>
            <person name="Wang J."/>
            <person name="Lipzen A."/>
            <person name="Daum C."/>
            <person name="Barry K."/>
            <person name="Grigoriev I.V."/>
            <person name="Favel A."/>
            <person name="Rosso M.N."/>
            <person name="Martin F."/>
        </authorList>
    </citation>
    <scope>NUCLEOTIDE SEQUENCE [LARGE SCALE GENOMIC DNA]</scope>
    <source>
        <strain evidence="6 7">CIRM-BRFM 2984</strain>
    </source>
</reference>
<keyword evidence="7" id="KW-1185">Reference proteome</keyword>
<keyword evidence="3" id="KW-0862">Zinc</keyword>
<comment type="caution">
    <text evidence="6">The sequence shown here is derived from an EMBL/GenBank/DDBJ whole genome shotgun (WGS) entry which is preliminary data.</text>
</comment>
<keyword evidence="2 4" id="KW-0863">Zinc-finger</keyword>
<dbReference type="GO" id="GO:0008270">
    <property type="term" value="F:zinc ion binding"/>
    <property type="evidence" value="ECO:0007669"/>
    <property type="project" value="UniProtKB-KW"/>
</dbReference>
<evidence type="ECO:0000256" key="1">
    <source>
        <dbReference type="ARBA" id="ARBA00022723"/>
    </source>
</evidence>
<dbReference type="SUPFAM" id="SSF144232">
    <property type="entry name" value="HIT/MYND zinc finger-like"/>
    <property type="match status" value="1"/>
</dbReference>
<keyword evidence="1" id="KW-0479">Metal-binding</keyword>
<proteinExistence type="predicted"/>
<evidence type="ECO:0000256" key="2">
    <source>
        <dbReference type="ARBA" id="ARBA00022771"/>
    </source>
</evidence>
<dbReference type="EMBL" id="JAWWNJ010000241">
    <property type="protein sequence ID" value="KAK6968885.1"/>
    <property type="molecule type" value="Genomic_DNA"/>
</dbReference>
<feature type="non-terminal residue" evidence="6">
    <location>
        <position position="1"/>
    </location>
</feature>
<dbReference type="PROSITE" id="PS50865">
    <property type="entry name" value="ZF_MYND_2"/>
    <property type="match status" value="1"/>
</dbReference>
<name>A0AAV9Z213_9AGAR</name>
<dbReference type="AlphaFoldDB" id="A0AAV9Z213"/>
<dbReference type="Proteomes" id="UP001362999">
    <property type="component" value="Unassembled WGS sequence"/>
</dbReference>
<evidence type="ECO:0000313" key="7">
    <source>
        <dbReference type="Proteomes" id="UP001362999"/>
    </source>
</evidence>
<evidence type="ECO:0000259" key="5">
    <source>
        <dbReference type="PROSITE" id="PS50865"/>
    </source>
</evidence>
<dbReference type="InterPro" id="IPR002893">
    <property type="entry name" value="Znf_MYND"/>
</dbReference>
<protein>
    <recommendedName>
        <fullName evidence="5">MYND-type domain-containing protein</fullName>
    </recommendedName>
</protein>
<evidence type="ECO:0000256" key="3">
    <source>
        <dbReference type="ARBA" id="ARBA00022833"/>
    </source>
</evidence>
<gene>
    <name evidence="6" type="ORF">R3P38DRAFT_2589315</name>
</gene>
<organism evidence="6 7">
    <name type="scientific">Favolaschia claudopus</name>
    <dbReference type="NCBI Taxonomy" id="2862362"/>
    <lineage>
        <taxon>Eukaryota</taxon>
        <taxon>Fungi</taxon>
        <taxon>Dikarya</taxon>
        <taxon>Basidiomycota</taxon>
        <taxon>Agaricomycotina</taxon>
        <taxon>Agaricomycetes</taxon>
        <taxon>Agaricomycetidae</taxon>
        <taxon>Agaricales</taxon>
        <taxon>Marasmiineae</taxon>
        <taxon>Mycenaceae</taxon>
        <taxon>Favolaschia</taxon>
    </lineage>
</organism>
<evidence type="ECO:0000313" key="6">
    <source>
        <dbReference type="EMBL" id="KAK6968885.1"/>
    </source>
</evidence>
<sequence>AQRMLEKACTPHPSPPDIEPFLLFMFGVRRNGNLKVLLPVYHCLLDPVRIPTASALDCAMQDAFPTIRLSLLVLEVLTVVDVPPQSGEDLWPRVLVWVEFFQLFREFFGLFDLGIPSEEDLCLSFLLFSQRMCEHAPNIPMVVSSPGFASIATRAWVQLVHRQDISRLEDGLHEGLALILQATDTFTIVEEAGDPVSIVAAHLQLIVPEVVPALSNGALHLLEFVLGLWQRMQQAPDRNSGRVSRSLPLISPDLVRAVTIAFGATALNAACSSRAVFVAERCLATLSLVFTVRQGFHALRVALEAGLIPALLACAQYASSSFATQHISSLLSDVLTPATIYPEVLHHINIAKGYTLCPVGTISHRNVQEAWATFCETSVSRLAVSRSIETQGSSRWACDNVGCGHIQPKAQFRCCSGCREVLYCSRQCQRLDWQRGHRKYCFLYRTSCRDFQYPLTRYARRFLRAVVHADYQSQQTQIGHQLAVKWVENPIVDLITVFDYRNGEVKASVHGLQVPDVNDGHLPASHWPDLLARAIASKGRFSLHFAMLPDGSAGRLVSVPLRSATSEFRDGLRKIALTGVVNVEHISAFVSTIDDADLHC</sequence>
<evidence type="ECO:0000256" key="4">
    <source>
        <dbReference type="PROSITE-ProRule" id="PRU00134"/>
    </source>
</evidence>
<dbReference type="Pfam" id="PF01753">
    <property type="entry name" value="zf-MYND"/>
    <property type="match status" value="1"/>
</dbReference>
<dbReference type="Gene3D" id="6.10.140.2220">
    <property type="match status" value="1"/>
</dbReference>
<feature type="domain" description="MYND-type" evidence="5">
    <location>
        <begin position="400"/>
        <end position="441"/>
    </location>
</feature>